<dbReference type="Pfam" id="PF01925">
    <property type="entry name" value="TauE"/>
    <property type="match status" value="1"/>
</dbReference>
<name>A0A6I6LJJ0_STUST</name>
<keyword evidence="7 8" id="KW-0472">Membrane</keyword>
<feature type="transmembrane region" description="Helical" evidence="8">
    <location>
        <begin position="76"/>
        <end position="95"/>
    </location>
</feature>
<feature type="transmembrane region" description="Helical" evidence="8">
    <location>
        <begin position="199"/>
        <end position="215"/>
    </location>
</feature>
<dbReference type="PANTHER" id="PTHR30269:SF32">
    <property type="entry name" value="MEMBRANE TRANSPORTER PROTEIN-RELATED"/>
    <property type="match status" value="1"/>
</dbReference>
<keyword evidence="5 8" id="KW-0812">Transmembrane</keyword>
<dbReference type="OrthoDB" id="9800873at2"/>
<evidence type="ECO:0000256" key="4">
    <source>
        <dbReference type="ARBA" id="ARBA00022475"/>
    </source>
</evidence>
<accession>A0A6I6LJJ0</accession>
<evidence type="ECO:0000256" key="1">
    <source>
        <dbReference type="ARBA" id="ARBA00004651"/>
    </source>
</evidence>
<comment type="subcellular location">
    <subcellularLocation>
        <location evidence="1 8">Cell membrane</location>
        <topology evidence="1 8">Multi-pass membrane protein</topology>
    </subcellularLocation>
</comment>
<evidence type="ECO:0000256" key="2">
    <source>
        <dbReference type="ARBA" id="ARBA00009142"/>
    </source>
</evidence>
<comment type="similarity">
    <text evidence="2 8">Belongs to the 4-toluene sulfonate uptake permease (TSUP) (TC 2.A.102) family.</text>
</comment>
<evidence type="ECO:0000256" key="8">
    <source>
        <dbReference type="RuleBase" id="RU363041"/>
    </source>
</evidence>
<protein>
    <recommendedName>
        <fullName evidence="8">Probable membrane transporter protein</fullName>
    </recommendedName>
</protein>
<feature type="transmembrane region" description="Helical" evidence="8">
    <location>
        <begin position="40"/>
        <end position="64"/>
    </location>
</feature>
<sequence>MNEYSPALLIALAMTFLVAGTVKGVTGMGLPTVAMGLLGVVMPPAAAAALLVVPSLVTNLWQLLAGPATLRLLRRLWTMISGIGIGTVAGSAMLASLDPQWSSPALGIALMLYAGFALFAPTLSVPPNVEPWLSPLIGLATGLVTGATGVFVFPAVPYLQALGMERDELVQSLGLSFTASTLALAAGLILHGAFHVEQLGMSSLAIAPALVGMWLGQRIKARISPTAFRLCFLSFLLLLGLELATRPLR</sequence>
<dbReference type="GO" id="GO:0005886">
    <property type="term" value="C:plasma membrane"/>
    <property type="evidence" value="ECO:0007669"/>
    <property type="project" value="UniProtKB-SubCell"/>
</dbReference>
<organism evidence="9 10">
    <name type="scientific">Stutzerimonas stutzeri</name>
    <name type="common">Pseudomonas stutzeri</name>
    <dbReference type="NCBI Taxonomy" id="316"/>
    <lineage>
        <taxon>Bacteria</taxon>
        <taxon>Pseudomonadati</taxon>
        <taxon>Pseudomonadota</taxon>
        <taxon>Gammaproteobacteria</taxon>
        <taxon>Pseudomonadales</taxon>
        <taxon>Pseudomonadaceae</taxon>
        <taxon>Stutzerimonas</taxon>
    </lineage>
</organism>
<feature type="transmembrane region" description="Helical" evidence="8">
    <location>
        <begin position="173"/>
        <end position="192"/>
    </location>
</feature>
<keyword evidence="3" id="KW-0813">Transport</keyword>
<reference evidence="9 10" key="1">
    <citation type="submission" date="2019-12" db="EMBL/GenBank/DDBJ databases">
        <title>Complete genome sequence of Pseudomonas stutzeri.</title>
        <authorList>
            <person name="Lim S.R."/>
            <person name="Kim J.H."/>
        </authorList>
    </citation>
    <scope>NUCLEOTIDE SEQUENCE [LARGE SCALE GENOMIC DNA]</scope>
    <source>
        <strain evidence="9 10">PM101005</strain>
    </source>
</reference>
<evidence type="ECO:0000313" key="9">
    <source>
        <dbReference type="EMBL" id="QGZ30744.1"/>
    </source>
</evidence>
<feature type="transmembrane region" description="Helical" evidence="8">
    <location>
        <begin position="227"/>
        <end position="245"/>
    </location>
</feature>
<dbReference type="PANTHER" id="PTHR30269">
    <property type="entry name" value="TRANSMEMBRANE PROTEIN YFCA"/>
    <property type="match status" value="1"/>
</dbReference>
<dbReference type="InterPro" id="IPR002781">
    <property type="entry name" value="TM_pro_TauE-like"/>
</dbReference>
<dbReference type="InterPro" id="IPR052017">
    <property type="entry name" value="TSUP"/>
</dbReference>
<evidence type="ECO:0000256" key="7">
    <source>
        <dbReference type="ARBA" id="ARBA00023136"/>
    </source>
</evidence>
<evidence type="ECO:0000313" key="10">
    <source>
        <dbReference type="Proteomes" id="UP000438983"/>
    </source>
</evidence>
<feature type="transmembrane region" description="Helical" evidence="8">
    <location>
        <begin position="101"/>
        <end position="120"/>
    </location>
</feature>
<dbReference type="AlphaFoldDB" id="A0A6I6LJJ0"/>
<dbReference type="EMBL" id="CP046902">
    <property type="protein sequence ID" value="QGZ30744.1"/>
    <property type="molecule type" value="Genomic_DNA"/>
</dbReference>
<gene>
    <name evidence="9" type="ORF">GQA94_11975</name>
</gene>
<proteinExistence type="inferred from homology"/>
<keyword evidence="6 8" id="KW-1133">Transmembrane helix</keyword>
<keyword evidence="4 8" id="KW-1003">Cell membrane</keyword>
<evidence type="ECO:0000256" key="6">
    <source>
        <dbReference type="ARBA" id="ARBA00022989"/>
    </source>
</evidence>
<evidence type="ECO:0000256" key="5">
    <source>
        <dbReference type="ARBA" id="ARBA00022692"/>
    </source>
</evidence>
<evidence type="ECO:0000256" key="3">
    <source>
        <dbReference type="ARBA" id="ARBA00022448"/>
    </source>
</evidence>
<dbReference type="Proteomes" id="UP000438983">
    <property type="component" value="Chromosome"/>
</dbReference>
<dbReference type="RefSeq" id="WP_158188232.1">
    <property type="nucleotide sequence ID" value="NZ_CP046902.1"/>
</dbReference>
<feature type="transmembrane region" description="Helical" evidence="8">
    <location>
        <begin position="132"/>
        <end position="153"/>
    </location>
</feature>